<dbReference type="InParanoid" id="A0A2T0GX56"/>
<dbReference type="EMBL" id="PVSR01000010">
    <property type="protein sequence ID" value="PRW63705.1"/>
    <property type="molecule type" value="Genomic_DNA"/>
</dbReference>
<evidence type="ECO:0000313" key="3">
    <source>
        <dbReference type="Proteomes" id="UP000239352"/>
    </source>
</evidence>
<accession>A0A2T0GX56</accession>
<organism evidence="2 3">
    <name type="scientific">Actinopolyspora mortivallis</name>
    <dbReference type="NCBI Taxonomy" id="33906"/>
    <lineage>
        <taxon>Bacteria</taxon>
        <taxon>Bacillati</taxon>
        <taxon>Actinomycetota</taxon>
        <taxon>Actinomycetes</taxon>
        <taxon>Actinopolysporales</taxon>
        <taxon>Actinopolysporaceae</taxon>
        <taxon>Actinopolyspora</taxon>
    </lineage>
</organism>
<reference evidence="2 3" key="1">
    <citation type="submission" date="2018-03" db="EMBL/GenBank/DDBJ databases">
        <title>Actinopolyspora mortivallis from Sahara, screening for active biomolecules.</title>
        <authorList>
            <person name="Selama O."/>
            <person name="Wellington E.M.H."/>
            <person name="Hacene H."/>
        </authorList>
    </citation>
    <scope>NUCLEOTIDE SEQUENCE [LARGE SCALE GENOMIC DNA]</scope>
    <source>
        <strain evidence="2 3">M5A</strain>
    </source>
</reference>
<comment type="caution">
    <text evidence="2">The sequence shown here is derived from an EMBL/GenBank/DDBJ whole genome shotgun (WGS) entry which is preliminary data.</text>
</comment>
<dbReference type="RefSeq" id="WP_106113447.1">
    <property type="nucleotide sequence ID" value="NZ_PVSR01000010.1"/>
</dbReference>
<gene>
    <name evidence="2" type="ORF">CEP50_08800</name>
</gene>
<sequence length="139" mass="15811">MTDGAGEQPERAAERYKEITALVAEAVDRLNARERERAERLEEELATGQDRVESAQQQRDEVAEGVRIRWNAAKEALWEERWMQVTQLPPPDTSAEPVPAEEAIRAVQSAYMELHEAVGQRRWSGMGLLLGGWRGRRES</sequence>
<keyword evidence="3" id="KW-1185">Reference proteome</keyword>
<dbReference type="AlphaFoldDB" id="A0A2T0GX56"/>
<feature type="region of interest" description="Disordered" evidence="1">
    <location>
        <begin position="40"/>
        <end position="60"/>
    </location>
</feature>
<proteinExistence type="predicted"/>
<evidence type="ECO:0000313" key="2">
    <source>
        <dbReference type="EMBL" id="PRW63705.1"/>
    </source>
</evidence>
<evidence type="ECO:0000256" key="1">
    <source>
        <dbReference type="SAM" id="MobiDB-lite"/>
    </source>
</evidence>
<name>A0A2T0GX56_ACTMO</name>
<dbReference type="Proteomes" id="UP000239352">
    <property type="component" value="Unassembled WGS sequence"/>
</dbReference>
<feature type="compositionally biased region" description="Basic and acidic residues" evidence="1">
    <location>
        <begin position="50"/>
        <end position="60"/>
    </location>
</feature>
<protein>
    <submittedName>
        <fullName evidence="2">Uncharacterized protein</fullName>
    </submittedName>
</protein>
<dbReference type="STRING" id="1050202.GCA_000384035_03062"/>